<dbReference type="Pfam" id="PF00583">
    <property type="entry name" value="Acetyltransf_1"/>
    <property type="match status" value="1"/>
</dbReference>
<dbReference type="InterPro" id="IPR000182">
    <property type="entry name" value="GNAT_dom"/>
</dbReference>
<dbReference type="InterPro" id="IPR050832">
    <property type="entry name" value="Bact_Acetyltransf"/>
</dbReference>
<comment type="caution">
    <text evidence="4">The sequence shown here is derived from an EMBL/GenBank/DDBJ whole genome shotgun (WGS) entry which is preliminary data.</text>
</comment>
<dbReference type="GO" id="GO:0016747">
    <property type="term" value="F:acyltransferase activity, transferring groups other than amino-acyl groups"/>
    <property type="evidence" value="ECO:0007669"/>
    <property type="project" value="InterPro"/>
</dbReference>
<dbReference type="AlphaFoldDB" id="A0A545UA77"/>
<dbReference type="InterPro" id="IPR016181">
    <property type="entry name" value="Acyl_CoA_acyltransferase"/>
</dbReference>
<reference evidence="4 5" key="1">
    <citation type="submission" date="2019-07" db="EMBL/GenBank/DDBJ databases">
        <title>Draft genome for Aliikangiella sp. M105.</title>
        <authorList>
            <person name="Wang G."/>
        </authorList>
    </citation>
    <scope>NUCLEOTIDE SEQUENCE [LARGE SCALE GENOMIC DNA]</scope>
    <source>
        <strain evidence="4 5">M105</strain>
    </source>
</reference>
<dbReference type="PROSITE" id="PS51186">
    <property type="entry name" value="GNAT"/>
    <property type="match status" value="1"/>
</dbReference>
<dbReference type="CDD" id="cd04301">
    <property type="entry name" value="NAT_SF"/>
    <property type="match status" value="1"/>
</dbReference>
<protein>
    <submittedName>
        <fullName evidence="4">GNAT family N-acetyltransferase</fullName>
    </submittedName>
</protein>
<organism evidence="4 5">
    <name type="scientific">Aliikangiella coralliicola</name>
    <dbReference type="NCBI Taxonomy" id="2592383"/>
    <lineage>
        <taxon>Bacteria</taxon>
        <taxon>Pseudomonadati</taxon>
        <taxon>Pseudomonadota</taxon>
        <taxon>Gammaproteobacteria</taxon>
        <taxon>Oceanospirillales</taxon>
        <taxon>Pleioneaceae</taxon>
        <taxon>Aliikangiella</taxon>
    </lineage>
</organism>
<dbReference type="PANTHER" id="PTHR43877">
    <property type="entry name" value="AMINOALKYLPHOSPHONATE N-ACETYLTRANSFERASE-RELATED-RELATED"/>
    <property type="match status" value="1"/>
</dbReference>
<accession>A0A545UA77</accession>
<dbReference type="Gene3D" id="3.40.630.30">
    <property type="match status" value="1"/>
</dbReference>
<keyword evidence="2" id="KW-0012">Acyltransferase</keyword>
<evidence type="ECO:0000256" key="2">
    <source>
        <dbReference type="ARBA" id="ARBA00023315"/>
    </source>
</evidence>
<dbReference type="SUPFAM" id="SSF55729">
    <property type="entry name" value="Acyl-CoA N-acyltransferases (Nat)"/>
    <property type="match status" value="1"/>
</dbReference>
<name>A0A545UA77_9GAMM</name>
<feature type="domain" description="N-acetyltransferase" evidence="3">
    <location>
        <begin position="1"/>
        <end position="168"/>
    </location>
</feature>
<keyword evidence="5" id="KW-1185">Reference proteome</keyword>
<proteinExistence type="predicted"/>
<dbReference type="Proteomes" id="UP000315439">
    <property type="component" value="Unassembled WGS sequence"/>
</dbReference>
<evidence type="ECO:0000313" key="5">
    <source>
        <dbReference type="Proteomes" id="UP000315439"/>
    </source>
</evidence>
<keyword evidence="1 4" id="KW-0808">Transferase</keyword>
<dbReference type="EMBL" id="VIKS01000010">
    <property type="protein sequence ID" value="TQV86377.1"/>
    <property type="molecule type" value="Genomic_DNA"/>
</dbReference>
<evidence type="ECO:0000313" key="4">
    <source>
        <dbReference type="EMBL" id="TQV86377.1"/>
    </source>
</evidence>
<dbReference type="RefSeq" id="WP_142932300.1">
    <property type="nucleotide sequence ID" value="NZ_ML660166.1"/>
</dbReference>
<dbReference type="OrthoDB" id="5292888at2"/>
<evidence type="ECO:0000256" key="1">
    <source>
        <dbReference type="ARBA" id="ARBA00022679"/>
    </source>
</evidence>
<sequence>MNYRNANYNDIDAIAELHAESWREIYRGILSDSFLNKEVLSERRQAWEEILGKPLDNQLVFLVESKSSLCGFICASGAKHPQLGTLIDNLHINRNYKGQGLGTRLLSTVAQWSLKNFPKAGLYLEVLEENHLARSFYESLGATNVSENYWHSPCNTKVKEFLYAWKSPAQLTGNQ</sequence>
<evidence type="ECO:0000259" key="3">
    <source>
        <dbReference type="PROSITE" id="PS51186"/>
    </source>
</evidence>
<gene>
    <name evidence="4" type="ORF">FLL46_15760</name>
</gene>